<reference evidence="1" key="1">
    <citation type="submission" date="2022-05" db="EMBL/GenBank/DDBJ databases">
        <title>The Musa troglodytarum L. genome provides insights into the mechanism of non-climacteric behaviour and enrichment of carotenoids.</title>
        <authorList>
            <person name="Wang J."/>
        </authorList>
    </citation>
    <scope>NUCLEOTIDE SEQUENCE</scope>
    <source>
        <tissue evidence="1">Leaf</tissue>
    </source>
</reference>
<accession>A0A9E7EPX4</accession>
<name>A0A9E7EPX4_9LILI</name>
<dbReference type="AlphaFoldDB" id="A0A9E7EPX4"/>
<protein>
    <submittedName>
        <fullName evidence="1">Uncharacterized protein</fullName>
    </submittedName>
</protein>
<organism evidence="1 2">
    <name type="scientific">Musa troglodytarum</name>
    <name type="common">fe'i banana</name>
    <dbReference type="NCBI Taxonomy" id="320322"/>
    <lineage>
        <taxon>Eukaryota</taxon>
        <taxon>Viridiplantae</taxon>
        <taxon>Streptophyta</taxon>
        <taxon>Embryophyta</taxon>
        <taxon>Tracheophyta</taxon>
        <taxon>Spermatophyta</taxon>
        <taxon>Magnoliopsida</taxon>
        <taxon>Liliopsida</taxon>
        <taxon>Zingiberales</taxon>
        <taxon>Musaceae</taxon>
        <taxon>Musa</taxon>
    </lineage>
</organism>
<proteinExistence type="predicted"/>
<dbReference type="Proteomes" id="UP001055439">
    <property type="component" value="Chromosome 10"/>
</dbReference>
<dbReference type="EMBL" id="CP097503">
    <property type="protein sequence ID" value="URD80540.1"/>
    <property type="molecule type" value="Genomic_DNA"/>
</dbReference>
<keyword evidence="2" id="KW-1185">Reference proteome</keyword>
<evidence type="ECO:0000313" key="1">
    <source>
        <dbReference type="EMBL" id="URD80540.1"/>
    </source>
</evidence>
<evidence type="ECO:0000313" key="2">
    <source>
        <dbReference type="Proteomes" id="UP001055439"/>
    </source>
</evidence>
<sequence>MARSTNQLEQLQKASWIESNRSSFTQLLLLVESSYTPQNHLHSAEARVSGRRSQGLFSGKTTLDSTPACREDLRVQEKRVSVCLSDVLAAEDPKVSLGSSKTTLGSTPASGHFVPVDSGSLCQVRELAGCGVTASHKHIKMARTRNDVMLFGV</sequence>
<gene>
    <name evidence="1" type="ORF">MUK42_16543</name>
</gene>